<name>A0A6G0WSL4_9STRA</name>
<evidence type="ECO:0000313" key="2">
    <source>
        <dbReference type="Proteomes" id="UP000481153"/>
    </source>
</evidence>
<proteinExistence type="predicted"/>
<evidence type="ECO:0000313" key="1">
    <source>
        <dbReference type="EMBL" id="KAF0730421.1"/>
    </source>
</evidence>
<dbReference type="Proteomes" id="UP000481153">
    <property type="component" value="Unassembled WGS sequence"/>
</dbReference>
<accession>A0A6G0WSL4</accession>
<reference evidence="1 2" key="1">
    <citation type="submission" date="2019-07" db="EMBL/GenBank/DDBJ databases">
        <title>Genomics analysis of Aphanomyces spp. identifies a new class of oomycete effector associated with host adaptation.</title>
        <authorList>
            <person name="Gaulin E."/>
        </authorList>
    </citation>
    <scope>NUCLEOTIDE SEQUENCE [LARGE SCALE GENOMIC DNA]</scope>
    <source>
        <strain evidence="1 2">ATCC 201684</strain>
    </source>
</reference>
<sequence length="117" mass="13507">MHERIVESRRGIAWNRTLTETYERASSKILNLRELARASSTLEVRWTHDVTTRGLILRLEFDSAVKCSFEIKGSTSFYRHPQTAGNVFSEHFASHQNALVNAKVMFSHKSMPELQRT</sequence>
<protein>
    <submittedName>
        <fullName evidence="1">Uncharacterized protein</fullName>
    </submittedName>
</protein>
<dbReference type="AlphaFoldDB" id="A0A6G0WSL4"/>
<dbReference type="EMBL" id="VJMJ01000154">
    <property type="protein sequence ID" value="KAF0730421.1"/>
    <property type="molecule type" value="Genomic_DNA"/>
</dbReference>
<keyword evidence="2" id="KW-1185">Reference proteome</keyword>
<comment type="caution">
    <text evidence="1">The sequence shown here is derived from an EMBL/GenBank/DDBJ whole genome shotgun (WGS) entry which is preliminary data.</text>
</comment>
<organism evidence="1 2">
    <name type="scientific">Aphanomyces euteiches</name>
    <dbReference type="NCBI Taxonomy" id="100861"/>
    <lineage>
        <taxon>Eukaryota</taxon>
        <taxon>Sar</taxon>
        <taxon>Stramenopiles</taxon>
        <taxon>Oomycota</taxon>
        <taxon>Saprolegniomycetes</taxon>
        <taxon>Saprolegniales</taxon>
        <taxon>Verrucalvaceae</taxon>
        <taxon>Aphanomyces</taxon>
    </lineage>
</organism>
<gene>
    <name evidence="1" type="ORF">Ae201684_012123</name>
</gene>